<dbReference type="AlphaFoldDB" id="A0A1H9DHE9"/>
<evidence type="ECO:0000313" key="3">
    <source>
        <dbReference type="Proteomes" id="UP000182360"/>
    </source>
</evidence>
<feature type="domain" description="DUF4474" evidence="1">
    <location>
        <begin position="362"/>
        <end position="451"/>
    </location>
</feature>
<dbReference type="Proteomes" id="UP000182360">
    <property type="component" value="Unassembled WGS sequence"/>
</dbReference>
<dbReference type="Pfam" id="PF14751">
    <property type="entry name" value="DUF4474"/>
    <property type="match status" value="1"/>
</dbReference>
<evidence type="ECO:0000313" key="2">
    <source>
        <dbReference type="EMBL" id="SEQ12932.1"/>
    </source>
</evidence>
<name>A0A1H9DHE9_9SPIR</name>
<keyword evidence="3" id="KW-1185">Reference proteome</keyword>
<organism evidence="2 3">
    <name type="scientific">Treponema bryantii</name>
    <dbReference type="NCBI Taxonomy" id="163"/>
    <lineage>
        <taxon>Bacteria</taxon>
        <taxon>Pseudomonadati</taxon>
        <taxon>Spirochaetota</taxon>
        <taxon>Spirochaetia</taxon>
        <taxon>Spirochaetales</taxon>
        <taxon>Treponemataceae</taxon>
        <taxon>Treponema</taxon>
    </lineage>
</organism>
<dbReference type="RefSeq" id="WP_074641864.1">
    <property type="nucleotide sequence ID" value="NZ_FOFU01000002.1"/>
</dbReference>
<dbReference type="EMBL" id="FOFU01000002">
    <property type="protein sequence ID" value="SEQ12932.1"/>
    <property type="molecule type" value="Genomic_DNA"/>
</dbReference>
<protein>
    <recommendedName>
        <fullName evidence="1">DUF4474 domain-containing protein</fullName>
    </recommendedName>
</protein>
<proteinExistence type="predicted"/>
<dbReference type="InterPro" id="IPR029322">
    <property type="entry name" value="DUF4474"/>
</dbReference>
<sequence length="619" mass="70252">MSDIYRFRCIASSGAGYRAVISYKNPNCKNWSKTDRVSGPVSVGISRDVFLKDIKEIKDGASVRIVMAYGVTRTEAKETFTYKSNSANYAVYDGYISTKSKTIKCLNVICESKEEGEVSGFNFTAKAAYAFNVNIEYQNPGNKAKIISEVVRVNSGTPETIHIGEFSEISDGAKVRFIMDIVAGRKGVRANQVFTFKRDITCLAKYECTGTTYDETIKYLGKTDFKPAIFVGGKGRNSSICSSGNKGLTSNTFVKIGNDKLSNLIQFGDDGHVASIAMDKAGKTITTFASGPKGAKLRGHLWFMDEQYNCYEEDIAYHGKRPTENTTKIQNSNIKYISWNDKLLGGDYNPALRLITIKGKFEKTFNRFGFVRTEKDGRFFYNTKIDCPQKDFGYFDLYDYCFDYATNMEKKKFEFTSNGKEYIFWLWKGNYLNLGAGAELGFYEFERNISRREAEKSIRLFVTNIILALFASLIPEPITCATLTATINSILSEVFSMHNQESYKFYKVVDESQYLKMAVNLHGKNNLPANISSYSPKDNQWWITTFVPYLQGVQPKDLAPTYTITFTKDKEQLFNDFVDTQIKACKNKVEIIERDKIVIKGIANGWTFDRRKLTLEYTF</sequence>
<reference evidence="2 3" key="1">
    <citation type="submission" date="2016-10" db="EMBL/GenBank/DDBJ databases">
        <authorList>
            <person name="de Groot N.N."/>
        </authorList>
    </citation>
    <scope>NUCLEOTIDE SEQUENCE [LARGE SCALE GENOMIC DNA]</scope>
    <source>
        <strain evidence="2 3">B25</strain>
    </source>
</reference>
<evidence type="ECO:0000259" key="1">
    <source>
        <dbReference type="Pfam" id="PF14751"/>
    </source>
</evidence>
<gene>
    <name evidence="2" type="ORF">SAMN04487977_102578</name>
</gene>
<accession>A0A1H9DHE9</accession>